<evidence type="ECO:0000313" key="1">
    <source>
        <dbReference type="EMBL" id="OHA26908.1"/>
    </source>
</evidence>
<organism evidence="1 2">
    <name type="scientific">Candidatus Taylorbacteria bacterium RIFCSPHIGHO2_02_FULL_46_13</name>
    <dbReference type="NCBI Taxonomy" id="1802312"/>
    <lineage>
        <taxon>Bacteria</taxon>
        <taxon>Candidatus Tayloriibacteriota</taxon>
    </lineage>
</organism>
<accession>A0A1G2MSQ7</accession>
<dbReference type="AlphaFoldDB" id="A0A1G2MSQ7"/>
<reference evidence="1 2" key="1">
    <citation type="journal article" date="2016" name="Nat. Commun.">
        <title>Thousands of microbial genomes shed light on interconnected biogeochemical processes in an aquifer system.</title>
        <authorList>
            <person name="Anantharaman K."/>
            <person name="Brown C.T."/>
            <person name="Hug L.A."/>
            <person name="Sharon I."/>
            <person name="Castelle C.J."/>
            <person name="Probst A.J."/>
            <person name="Thomas B.C."/>
            <person name="Singh A."/>
            <person name="Wilkins M.J."/>
            <person name="Karaoz U."/>
            <person name="Brodie E.L."/>
            <person name="Williams K.H."/>
            <person name="Hubbard S.S."/>
            <person name="Banfield J.F."/>
        </authorList>
    </citation>
    <scope>NUCLEOTIDE SEQUENCE [LARGE SCALE GENOMIC DNA]</scope>
</reference>
<comment type="caution">
    <text evidence="1">The sequence shown here is derived from an EMBL/GenBank/DDBJ whole genome shotgun (WGS) entry which is preliminary data.</text>
</comment>
<gene>
    <name evidence="1" type="ORF">A3C06_02175</name>
</gene>
<dbReference type="EMBL" id="MHRQ01000014">
    <property type="protein sequence ID" value="OHA26908.1"/>
    <property type="molecule type" value="Genomic_DNA"/>
</dbReference>
<proteinExistence type="predicted"/>
<dbReference type="Proteomes" id="UP000177565">
    <property type="component" value="Unassembled WGS sequence"/>
</dbReference>
<sequence length="104" mass="12076">MTCILLTPKTVRAEINSTGRIVEKTMYRVVIPSEKILLLRCDNTIRCERFKNFHWRDDEVEYELSLGIHQIEKIKKFLVLQENLLLLAQNMTAESQLAVGTSLI</sequence>
<protein>
    <submittedName>
        <fullName evidence="1">Uncharacterized protein</fullName>
    </submittedName>
</protein>
<name>A0A1G2MSQ7_9BACT</name>
<evidence type="ECO:0000313" key="2">
    <source>
        <dbReference type="Proteomes" id="UP000177565"/>
    </source>
</evidence>